<dbReference type="PANTHER" id="PTHR30482:SF10">
    <property type="entry name" value="HIGH-AFFINITY BRANCHED-CHAIN AMINO ACID TRANSPORT PROTEIN BRAE"/>
    <property type="match status" value="1"/>
</dbReference>
<evidence type="ECO:0000256" key="3">
    <source>
        <dbReference type="ARBA" id="ARBA00022692"/>
    </source>
</evidence>
<sequence>MNDGKTMAPPVPVQSRPPAGINAGAWLGGAILLAIAVLPLLVRNAFLTHLAIMVCINAIIVSGLSLLARSGQISLCQGAFVGIGAYMSVLMTLGLNLPFILGVAVAVLSAGLVAWLLGAIMLRLTGVYFVLLTFAFGQLVYLVFLEWDSVTGGANGIPGIPPASIFGFAFDGKPSFYCLALVLTLGVFLLLRAIYRSPAGHAIDSVGENAKLAEASGISVRGTQLFALTLSGAIAGLGGSLIAHYTNYISPESFNMNESVTLIIIMVVGGRKILLGPLIGAMVMTPLPELFRGAVESQNIYYGVALILMLRFLPLGLASLPSRSRRKQEVRA</sequence>
<dbReference type="InterPro" id="IPR043428">
    <property type="entry name" value="LivM-like"/>
</dbReference>
<dbReference type="InterPro" id="IPR001851">
    <property type="entry name" value="ABC_transp_permease"/>
</dbReference>
<reference evidence="8" key="1">
    <citation type="journal article" date="2019" name="Int. J. Syst. Evol. Microbiol.">
        <title>The Global Catalogue of Microorganisms (GCM) 10K type strain sequencing project: providing services to taxonomists for standard genome sequencing and annotation.</title>
        <authorList>
            <consortium name="The Broad Institute Genomics Platform"/>
            <consortium name="The Broad Institute Genome Sequencing Center for Infectious Disease"/>
            <person name="Wu L."/>
            <person name="Ma J."/>
        </authorList>
    </citation>
    <scope>NUCLEOTIDE SEQUENCE [LARGE SCALE GENOMIC DNA]</scope>
    <source>
        <strain evidence="8">LMG 24813</strain>
    </source>
</reference>
<feature type="transmembrane region" description="Helical" evidence="6">
    <location>
        <begin position="150"/>
        <end position="169"/>
    </location>
</feature>
<keyword evidence="2" id="KW-1003">Cell membrane</keyword>
<feature type="transmembrane region" description="Helical" evidence="6">
    <location>
        <begin position="99"/>
        <end position="120"/>
    </location>
</feature>
<dbReference type="Pfam" id="PF02653">
    <property type="entry name" value="BPD_transp_2"/>
    <property type="match status" value="1"/>
</dbReference>
<evidence type="ECO:0000313" key="7">
    <source>
        <dbReference type="EMBL" id="MFC4201835.1"/>
    </source>
</evidence>
<feature type="transmembrane region" description="Helical" evidence="6">
    <location>
        <begin position="300"/>
        <end position="320"/>
    </location>
</feature>
<dbReference type="PANTHER" id="PTHR30482">
    <property type="entry name" value="HIGH-AFFINITY BRANCHED-CHAIN AMINO ACID TRANSPORT SYSTEM PERMEASE"/>
    <property type="match status" value="1"/>
</dbReference>
<protein>
    <submittedName>
        <fullName evidence="7">Branched-chain amino acid ABC transporter permease</fullName>
    </submittedName>
</protein>
<evidence type="ECO:0000256" key="1">
    <source>
        <dbReference type="ARBA" id="ARBA00004651"/>
    </source>
</evidence>
<dbReference type="Proteomes" id="UP001595848">
    <property type="component" value="Unassembled WGS sequence"/>
</dbReference>
<feature type="transmembrane region" description="Helical" evidence="6">
    <location>
        <begin position="260"/>
        <end position="280"/>
    </location>
</feature>
<feature type="transmembrane region" description="Helical" evidence="6">
    <location>
        <begin position="176"/>
        <end position="195"/>
    </location>
</feature>
<gene>
    <name evidence="7" type="ORF">ACFOY1_12810</name>
</gene>
<evidence type="ECO:0000256" key="5">
    <source>
        <dbReference type="ARBA" id="ARBA00023136"/>
    </source>
</evidence>
<comment type="subcellular location">
    <subcellularLocation>
        <location evidence="1">Cell membrane</location>
        <topology evidence="1">Multi-pass membrane protein</topology>
    </subcellularLocation>
</comment>
<feature type="transmembrane region" description="Helical" evidence="6">
    <location>
        <begin position="47"/>
        <end position="68"/>
    </location>
</feature>
<feature type="transmembrane region" description="Helical" evidence="6">
    <location>
        <begin position="21"/>
        <end position="41"/>
    </location>
</feature>
<evidence type="ECO:0000256" key="2">
    <source>
        <dbReference type="ARBA" id="ARBA00022475"/>
    </source>
</evidence>
<keyword evidence="4 6" id="KW-1133">Transmembrane helix</keyword>
<feature type="transmembrane region" description="Helical" evidence="6">
    <location>
        <begin position="75"/>
        <end position="93"/>
    </location>
</feature>
<keyword evidence="8" id="KW-1185">Reference proteome</keyword>
<dbReference type="EMBL" id="JBHSBV010000004">
    <property type="protein sequence ID" value="MFC4201835.1"/>
    <property type="molecule type" value="Genomic_DNA"/>
</dbReference>
<feature type="transmembrane region" description="Helical" evidence="6">
    <location>
        <begin position="127"/>
        <end position="144"/>
    </location>
</feature>
<evidence type="ECO:0000256" key="6">
    <source>
        <dbReference type="SAM" id="Phobius"/>
    </source>
</evidence>
<feature type="transmembrane region" description="Helical" evidence="6">
    <location>
        <begin position="225"/>
        <end position="248"/>
    </location>
</feature>
<organism evidence="7 8">
    <name type="scientific">Candidimonas humi</name>
    <dbReference type="NCBI Taxonomy" id="683355"/>
    <lineage>
        <taxon>Bacteria</taxon>
        <taxon>Pseudomonadati</taxon>
        <taxon>Pseudomonadota</taxon>
        <taxon>Betaproteobacteria</taxon>
        <taxon>Burkholderiales</taxon>
        <taxon>Alcaligenaceae</taxon>
        <taxon>Candidimonas</taxon>
    </lineage>
</organism>
<dbReference type="RefSeq" id="WP_217964896.1">
    <property type="nucleotide sequence ID" value="NZ_JAHTBN010000004.1"/>
</dbReference>
<proteinExistence type="predicted"/>
<comment type="caution">
    <text evidence="7">The sequence shown here is derived from an EMBL/GenBank/DDBJ whole genome shotgun (WGS) entry which is preliminary data.</text>
</comment>
<dbReference type="CDD" id="cd06581">
    <property type="entry name" value="TM_PBP1_LivM_like"/>
    <property type="match status" value="1"/>
</dbReference>
<accession>A0ABV8P0Z7</accession>
<evidence type="ECO:0000313" key="8">
    <source>
        <dbReference type="Proteomes" id="UP001595848"/>
    </source>
</evidence>
<keyword evidence="3 6" id="KW-0812">Transmembrane</keyword>
<name>A0ABV8P0Z7_9BURK</name>
<keyword evidence="5 6" id="KW-0472">Membrane</keyword>
<evidence type="ECO:0000256" key="4">
    <source>
        <dbReference type="ARBA" id="ARBA00022989"/>
    </source>
</evidence>